<evidence type="ECO:0000256" key="1">
    <source>
        <dbReference type="SAM" id="Phobius"/>
    </source>
</evidence>
<keyword evidence="1" id="KW-0472">Membrane</keyword>
<dbReference type="OrthoDB" id="9813051at2"/>
<accession>A0A1M6LKI2</accession>
<gene>
    <name evidence="2" type="ORF">SAMN02745163_02409</name>
</gene>
<dbReference type="STRING" id="1121302.SAMN02745163_02409"/>
<evidence type="ECO:0000313" key="3">
    <source>
        <dbReference type="Proteomes" id="UP000184310"/>
    </source>
</evidence>
<dbReference type="EMBL" id="FQZB01000010">
    <property type="protein sequence ID" value="SHJ71628.1"/>
    <property type="molecule type" value="Genomic_DNA"/>
</dbReference>
<keyword evidence="1" id="KW-0812">Transmembrane</keyword>
<feature type="transmembrane region" description="Helical" evidence="1">
    <location>
        <begin position="92"/>
        <end position="112"/>
    </location>
</feature>
<keyword evidence="3" id="KW-1185">Reference proteome</keyword>
<name>A0A1M6LKI2_9CLOT</name>
<sequence length="213" mass="25171">MKNLKIFVSSILIFLFSLGVIVISVLNLTPIYGFFIRYYNLEAATGLSSLQLKQEFKTLINYLQSPFIHNLKFSYFSMSKRGQIHFSDVKNIFIFIYSLLILILVIKIFFILKSRKKLITKNYKSFNYFFYITLCFTLTLITFTFFDFTELFYAFHRLLFSNNYWIFDPSTDPIILALPEDVFMNYGLIIISTLLCEAIVLKIIYIKKKVLIN</sequence>
<protein>
    <submittedName>
        <fullName evidence="2">Integral membrane protein TIGR01906</fullName>
    </submittedName>
</protein>
<dbReference type="InterPro" id="IPR010178">
    <property type="entry name" value="Lit"/>
</dbReference>
<dbReference type="RefSeq" id="WP_072987741.1">
    <property type="nucleotide sequence ID" value="NZ_FQZB01000010.1"/>
</dbReference>
<dbReference type="Proteomes" id="UP000184310">
    <property type="component" value="Unassembled WGS sequence"/>
</dbReference>
<dbReference type="NCBIfam" id="TIGR01906">
    <property type="entry name" value="integ_TIGR01906"/>
    <property type="match status" value="1"/>
</dbReference>
<dbReference type="Pfam" id="PF07314">
    <property type="entry name" value="Lit"/>
    <property type="match status" value="1"/>
</dbReference>
<feature type="transmembrane region" description="Helical" evidence="1">
    <location>
        <begin position="12"/>
        <end position="35"/>
    </location>
</feature>
<organism evidence="2 3">
    <name type="scientific">Clostridium cavendishii DSM 21758</name>
    <dbReference type="NCBI Taxonomy" id="1121302"/>
    <lineage>
        <taxon>Bacteria</taxon>
        <taxon>Bacillati</taxon>
        <taxon>Bacillota</taxon>
        <taxon>Clostridia</taxon>
        <taxon>Eubacteriales</taxon>
        <taxon>Clostridiaceae</taxon>
        <taxon>Clostridium</taxon>
    </lineage>
</organism>
<evidence type="ECO:0000313" key="2">
    <source>
        <dbReference type="EMBL" id="SHJ71628.1"/>
    </source>
</evidence>
<dbReference type="AlphaFoldDB" id="A0A1M6LKI2"/>
<feature type="transmembrane region" description="Helical" evidence="1">
    <location>
        <begin position="183"/>
        <end position="205"/>
    </location>
</feature>
<feature type="transmembrane region" description="Helical" evidence="1">
    <location>
        <begin position="128"/>
        <end position="155"/>
    </location>
</feature>
<reference evidence="2 3" key="1">
    <citation type="submission" date="2016-11" db="EMBL/GenBank/DDBJ databases">
        <authorList>
            <person name="Jaros S."/>
            <person name="Januszkiewicz K."/>
            <person name="Wedrychowicz H."/>
        </authorList>
    </citation>
    <scope>NUCLEOTIDE SEQUENCE [LARGE SCALE GENOMIC DNA]</scope>
    <source>
        <strain evidence="2 3">DSM 21758</strain>
    </source>
</reference>
<keyword evidence="1" id="KW-1133">Transmembrane helix</keyword>
<proteinExistence type="predicted"/>